<keyword evidence="6" id="KW-0464">Manganese</keyword>
<dbReference type="Pfam" id="PF00293">
    <property type="entry name" value="NUDIX"/>
    <property type="match status" value="1"/>
</dbReference>
<sequence length="182" mass="19994">FPGGKRDSSDKTCLETALREMQEEIGIHPTDVEVLGEYSPVPNKDGTMRVQPYVGFVKTPLENLDILPFNRDEVQRVFAIPIAELLSMEKRTKLARFRDSKYLYPVYESACEDGCTVWGLTAFILDGVLRRIMSAGPTGALVCPEDLKIQRYRPPTFSAAYTSPVATSASSPAGPAAAQSFA</sequence>
<protein>
    <submittedName>
        <fullName evidence="8">Nudix (Nucleoside diphosphate linked moiety X)-type motif 8</fullName>
    </submittedName>
</protein>
<proteinExistence type="predicted"/>
<evidence type="ECO:0000256" key="4">
    <source>
        <dbReference type="ARBA" id="ARBA00022801"/>
    </source>
</evidence>
<dbReference type="InterPro" id="IPR015797">
    <property type="entry name" value="NUDIX_hydrolase-like_dom_sf"/>
</dbReference>
<keyword evidence="9" id="KW-1185">Reference proteome</keyword>
<dbReference type="PANTHER" id="PTHR12992:SF11">
    <property type="entry name" value="MITOCHONDRIAL COENZYME A DIPHOSPHATASE NUDT8"/>
    <property type="match status" value="1"/>
</dbReference>
<dbReference type="PROSITE" id="PS51462">
    <property type="entry name" value="NUDIX"/>
    <property type="match status" value="1"/>
</dbReference>
<evidence type="ECO:0000313" key="8">
    <source>
        <dbReference type="EMBL" id="KAF9579667.1"/>
    </source>
</evidence>
<evidence type="ECO:0000256" key="2">
    <source>
        <dbReference type="ARBA" id="ARBA00001946"/>
    </source>
</evidence>
<evidence type="ECO:0000256" key="6">
    <source>
        <dbReference type="ARBA" id="ARBA00023211"/>
    </source>
</evidence>
<comment type="cofactor">
    <cofactor evidence="2">
        <name>Mg(2+)</name>
        <dbReference type="ChEBI" id="CHEBI:18420"/>
    </cofactor>
</comment>
<keyword evidence="4" id="KW-0378">Hydrolase</keyword>
<dbReference type="CDD" id="cd03426">
    <property type="entry name" value="NUDIX_CoAse_Nudt7"/>
    <property type="match status" value="1"/>
</dbReference>
<organism evidence="8 9">
    <name type="scientific">Lunasporangiospora selenospora</name>
    <dbReference type="NCBI Taxonomy" id="979761"/>
    <lineage>
        <taxon>Eukaryota</taxon>
        <taxon>Fungi</taxon>
        <taxon>Fungi incertae sedis</taxon>
        <taxon>Mucoromycota</taxon>
        <taxon>Mortierellomycotina</taxon>
        <taxon>Mortierellomycetes</taxon>
        <taxon>Mortierellales</taxon>
        <taxon>Mortierellaceae</taxon>
        <taxon>Lunasporangiospora</taxon>
    </lineage>
</organism>
<dbReference type="AlphaFoldDB" id="A0A9P6FQA9"/>
<feature type="domain" description="Nudix hydrolase" evidence="7">
    <location>
        <begin position="1"/>
        <end position="102"/>
    </location>
</feature>
<evidence type="ECO:0000313" key="9">
    <source>
        <dbReference type="Proteomes" id="UP000780801"/>
    </source>
</evidence>
<evidence type="ECO:0000256" key="3">
    <source>
        <dbReference type="ARBA" id="ARBA00022723"/>
    </source>
</evidence>
<dbReference type="PANTHER" id="PTHR12992">
    <property type="entry name" value="NUDIX HYDROLASE"/>
    <property type="match status" value="1"/>
</dbReference>
<accession>A0A9P6FQA9</accession>
<gene>
    <name evidence="8" type="primary">NUDT8</name>
    <name evidence="8" type="ORF">BGW38_003981</name>
</gene>
<reference evidence="8" key="1">
    <citation type="journal article" date="2020" name="Fungal Divers.">
        <title>Resolving the Mortierellaceae phylogeny through synthesis of multi-gene phylogenetics and phylogenomics.</title>
        <authorList>
            <person name="Vandepol N."/>
            <person name="Liber J."/>
            <person name="Desiro A."/>
            <person name="Na H."/>
            <person name="Kennedy M."/>
            <person name="Barry K."/>
            <person name="Grigoriev I.V."/>
            <person name="Miller A.N."/>
            <person name="O'Donnell K."/>
            <person name="Stajich J.E."/>
            <person name="Bonito G."/>
        </authorList>
    </citation>
    <scope>NUCLEOTIDE SEQUENCE</scope>
    <source>
        <strain evidence="8">KOD1015</strain>
    </source>
</reference>
<dbReference type="GO" id="GO:0010945">
    <property type="term" value="F:coenzyme A diphosphatase activity"/>
    <property type="evidence" value="ECO:0007669"/>
    <property type="project" value="InterPro"/>
</dbReference>
<evidence type="ECO:0000259" key="7">
    <source>
        <dbReference type="PROSITE" id="PS51462"/>
    </source>
</evidence>
<dbReference type="InterPro" id="IPR000086">
    <property type="entry name" value="NUDIX_hydrolase_dom"/>
</dbReference>
<name>A0A9P6FQA9_9FUNG</name>
<dbReference type="OrthoDB" id="206213at2759"/>
<dbReference type="InterPro" id="IPR045121">
    <property type="entry name" value="CoAse"/>
</dbReference>
<feature type="non-terminal residue" evidence="8">
    <location>
        <position position="1"/>
    </location>
</feature>
<comment type="caution">
    <text evidence="8">The sequence shown here is derived from an EMBL/GenBank/DDBJ whole genome shotgun (WGS) entry which is preliminary data.</text>
</comment>
<comment type="cofactor">
    <cofactor evidence="1">
        <name>Mn(2+)</name>
        <dbReference type="ChEBI" id="CHEBI:29035"/>
    </cofactor>
</comment>
<keyword evidence="5" id="KW-0460">Magnesium</keyword>
<keyword evidence="3" id="KW-0479">Metal-binding</keyword>
<dbReference type="EMBL" id="JAABOA010002587">
    <property type="protein sequence ID" value="KAF9579667.1"/>
    <property type="molecule type" value="Genomic_DNA"/>
</dbReference>
<dbReference type="Gene3D" id="3.90.79.10">
    <property type="entry name" value="Nucleoside Triphosphate Pyrophosphohydrolase"/>
    <property type="match status" value="1"/>
</dbReference>
<evidence type="ECO:0000256" key="5">
    <source>
        <dbReference type="ARBA" id="ARBA00022842"/>
    </source>
</evidence>
<dbReference type="SUPFAM" id="SSF55811">
    <property type="entry name" value="Nudix"/>
    <property type="match status" value="1"/>
</dbReference>
<evidence type="ECO:0000256" key="1">
    <source>
        <dbReference type="ARBA" id="ARBA00001936"/>
    </source>
</evidence>
<dbReference type="GO" id="GO:0046872">
    <property type="term" value="F:metal ion binding"/>
    <property type="evidence" value="ECO:0007669"/>
    <property type="project" value="UniProtKB-KW"/>
</dbReference>
<dbReference type="Proteomes" id="UP000780801">
    <property type="component" value="Unassembled WGS sequence"/>
</dbReference>